<gene>
    <name evidence="5" type="ORF">F2P81_000110</name>
</gene>
<keyword evidence="3" id="KW-0449">Lipoprotein</keyword>
<dbReference type="Pfam" id="PF05466">
    <property type="entry name" value="BASP1"/>
    <property type="match status" value="1"/>
</dbReference>
<comment type="similarity">
    <text evidence="1">Belongs to the BASP1 family.</text>
</comment>
<dbReference type="EMBL" id="VEVO01000001">
    <property type="protein sequence ID" value="KAF0046477.1"/>
    <property type="molecule type" value="Genomic_DNA"/>
</dbReference>
<dbReference type="Proteomes" id="UP000438429">
    <property type="component" value="Unassembled WGS sequence"/>
</dbReference>
<feature type="compositionally biased region" description="Low complexity" evidence="4">
    <location>
        <begin position="406"/>
        <end position="419"/>
    </location>
</feature>
<reference evidence="5 6" key="1">
    <citation type="submission" date="2019-06" db="EMBL/GenBank/DDBJ databases">
        <title>Draft genomes of female and male turbot (Scophthalmus maximus).</title>
        <authorList>
            <person name="Xu H."/>
            <person name="Xu X.-W."/>
            <person name="Shao C."/>
            <person name="Chen S."/>
        </authorList>
    </citation>
    <scope>NUCLEOTIDE SEQUENCE [LARGE SCALE GENOMIC DNA]</scope>
    <source>
        <strain evidence="5">Ysfricsl-2016a</strain>
        <tissue evidence="5">Blood</tissue>
    </source>
</reference>
<organism evidence="5 6">
    <name type="scientific">Scophthalmus maximus</name>
    <name type="common">Turbot</name>
    <name type="synonym">Psetta maxima</name>
    <dbReference type="NCBI Taxonomy" id="52904"/>
    <lineage>
        <taxon>Eukaryota</taxon>
        <taxon>Metazoa</taxon>
        <taxon>Chordata</taxon>
        <taxon>Craniata</taxon>
        <taxon>Vertebrata</taxon>
        <taxon>Euteleostomi</taxon>
        <taxon>Actinopterygii</taxon>
        <taxon>Neopterygii</taxon>
        <taxon>Teleostei</taxon>
        <taxon>Neoteleostei</taxon>
        <taxon>Acanthomorphata</taxon>
        <taxon>Carangaria</taxon>
        <taxon>Pleuronectiformes</taxon>
        <taxon>Pleuronectoidei</taxon>
        <taxon>Scophthalmidae</taxon>
        <taxon>Scophthalmus</taxon>
    </lineage>
</organism>
<feature type="compositionally biased region" description="Polar residues" evidence="4">
    <location>
        <begin position="62"/>
        <end position="73"/>
    </location>
</feature>
<evidence type="ECO:0000256" key="4">
    <source>
        <dbReference type="SAM" id="MobiDB-lite"/>
    </source>
</evidence>
<accession>A0A6A4TID4</accession>
<evidence type="ECO:0000313" key="5">
    <source>
        <dbReference type="EMBL" id="KAF0046477.1"/>
    </source>
</evidence>
<comment type="caution">
    <text evidence="5">The sequence shown here is derived from an EMBL/GenBank/DDBJ whole genome shotgun (WGS) entry which is preliminary data.</text>
</comment>
<evidence type="ECO:0000256" key="2">
    <source>
        <dbReference type="ARBA" id="ARBA00022707"/>
    </source>
</evidence>
<feature type="compositionally biased region" description="Low complexity" evidence="4">
    <location>
        <begin position="465"/>
        <end position="488"/>
    </location>
</feature>
<dbReference type="InterPro" id="IPR008408">
    <property type="entry name" value="BASP1"/>
</dbReference>
<feature type="compositionally biased region" description="Basic and acidic residues" evidence="4">
    <location>
        <begin position="444"/>
        <end position="461"/>
    </location>
</feature>
<feature type="region of interest" description="Disordered" evidence="4">
    <location>
        <begin position="45"/>
        <end position="73"/>
    </location>
</feature>
<sequence length="567" mass="61209">MKVQRWTVVCRHHVSRTKPFKAAFEPRPSDLQRFLLRPRPHVRTSLFDSSSRHDNDRFNGMIQGNSAINRNDNTSKVGRRVHRSSLISELTESLIATGTSSPPRLPGTHFRVQRGEQLDRVCVCSALLSRVCARTHARTRGGCVRVRAGGGSLSRAESNRRGAGTSREARRRSREATSTRPHRDKNKNNKNKNKKKNRKNKRHFTRSGDLEARGERERERERESERAAEVQCPRLAGMKAPALCWLHFAATPIIERISSVFDRLSWTAERRSIQETPGQAARPRSIRRVGSVQSCTRKLRASIIAVYMSDAAASENASPLTPPLLFLEKLFGNVHKRFIFTRKLINASQRSKMGGKLSKKKKGYNVNDDKAKDKDAIVEGASTEESEAPKDNKDEAQAADAKEVANDTAAKEAPAADAAAAKDEEKNAAPAAKEPEKPAANAEPKTEAAKSAEPAKAEEKPAAPAPAKESAPAAKEPEAKAAAPAPAADSKDEADAKKTEAPAAPAAKAEAAPAASPDPKPTEAAAPAKEAAAAATAPSSTPAAEPPAKEANATEAPSKDQTVAVQD</sequence>
<evidence type="ECO:0008006" key="7">
    <source>
        <dbReference type="Google" id="ProtNLM"/>
    </source>
</evidence>
<evidence type="ECO:0000313" key="6">
    <source>
        <dbReference type="Proteomes" id="UP000438429"/>
    </source>
</evidence>
<evidence type="ECO:0000256" key="1">
    <source>
        <dbReference type="ARBA" id="ARBA00010268"/>
    </source>
</evidence>
<feature type="compositionally biased region" description="Low complexity" evidence="4">
    <location>
        <begin position="501"/>
        <end position="543"/>
    </location>
</feature>
<feature type="compositionally biased region" description="Basic and acidic residues" evidence="4">
    <location>
        <begin position="206"/>
        <end position="228"/>
    </location>
</feature>
<name>A0A6A4TID4_SCOMX</name>
<protein>
    <recommendedName>
        <fullName evidence="7">Brain acid soluble protein 1-like</fullName>
    </recommendedName>
</protein>
<keyword evidence="2" id="KW-0519">Myristate</keyword>
<feature type="compositionally biased region" description="Basic and acidic residues" evidence="4">
    <location>
        <begin position="489"/>
        <end position="500"/>
    </location>
</feature>
<feature type="region of interest" description="Disordered" evidence="4">
    <location>
        <begin position="145"/>
        <end position="229"/>
    </location>
</feature>
<dbReference type="AlphaFoldDB" id="A0A6A4TID4"/>
<dbReference type="PANTHER" id="PTHR23212">
    <property type="entry name" value="BRAIN ACID SOLUBLE PROTEIN 1"/>
    <property type="match status" value="1"/>
</dbReference>
<feature type="region of interest" description="Disordered" evidence="4">
    <location>
        <begin position="350"/>
        <end position="567"/>
    </location>
</feature>
<feature type="compositionally biased region" description="Basic and acidic residues" evidence="4">
    <location>
        <begin position="367"/>
        <end position="377"/>
    </location>
</feature>
<feature type="compositionally biased region" description="Basic and acidic residues" evidence="4">
    <location>
        <begin position="387"/>
        <end position="405"/>
    </location>
</feature>
<feature type="compositionally biased region" description="Basic and acidic residues" evidence="4">
    <location>
        <begin position="420"/>
        <end position="437"/>
    </location>
</feature>
<feature type="compositionally biased region" description="Basic residues" evidence="4">
    <location>
        <begin position="180"/>
        <end position="205"/>
    </location>
</feature>
<proteinExistence type="inferred from homology"/>
<dbReference type="PANTHER" id="PTHR23212:SF0">
    <property type="entry name" value="BRAIN ACID SOLUBLE PROTEIN 1"/>
    <property type="match status" value="1"/>
</dbReference>
<evidence type="ECO:0000256" key="3">
    <source>
        <dbReference type="ARBA" id="ARBA00023288"/>
    </source>
</evidence>